<dbReference type="Pfam" id="PF00483">
    <property type="entry name" value="NTP_transferase"/>
    <property type="match status" value="1"/>
</dbReference>
<dbReference type="GO" id="GO:0016779">
    <property type="term" value="F:nucleotidyltransferase activity"/>
    <property type="evidence" value="ECO:0007669"/>
    <property type="project" value="UniProtKB-KW"/>
</dbReference>
<name>A0A1I6L6E5_9FIRM</name>
<keyword evidence="2" id="KW-0548">Nucleotidyltransferase</keyword>
<keyword evidence="3" id="KW-1185">Reference proteome</keyword>
<dbReference type="InterPro" id="IPR005835">
    <property type="entry name" value="NTP_transferase_dom"/>
</dbReference>
<dbReference type="Gene3D" id="3.90.550.10">
    <property type="entry name" value="Spore Coat Polysaccharide Biosynthesis Protein SpsA, Chain A"/>
    <property type="match status" value="1"/>
</dbReference>
<evidence type="ECO:0000313" key="3">
    <source>
        <dbReference type="Proteomes" id="UP000199659"/>
    </source>
</evidence>
<keyword evidence="2" id="KW-0808">Transferase</keyword>
<evidence type="ECO:0000313" key="2">
    <source>
        <dbReference type="EMBL" id="SFR99053.1"/>
    </source>
</evidence>
<dbReference type="InterPro" id="IPR029044">
    <property type="entry name" value="Nucleotide-diphossugar_trans"/>
</dbReference>
<organism evidence="2 3">
    <name type="scientific">Anaeromicropila populeti</name>
    <dbReference type="NCBI Taxonomy" id="37658"/>
    <lineage>
        <taxon>Bacteria</taxon>
        <taxon>Bacillati</taxon>
        <taxon>Bacillota</taxon>
        <taxon>Clostridia</taxon>
        <taxon>Lachnospirales</taxon>
        <taxon>Lachnospiraceae</taxon>
        <taxon>Anaeromicropila</taxon>
    </lineage>
</organism>
<gene>
    <name evidence="2" type="ORF">SAMN05661086_03089</name>
</gene>
<dbReference type="InterPro" id="IPR050486">
    <property type="entry name" value="Mannose-1P_guanyltransferase"/>
</dbReference>
<proteinExistence type="predicted"/>
<sequence length="230" mass="26360">MKAIILAAGLGTRLYPLTKEKPKCLMEVKGKPLLQWWFELFEKYKVDEVLVNTHYLSGQVESFIKQYKGNVKISTTFEEKLLGSAGTIRENINYVENEEDFYIVNADNITNINLEKMLAYHKEKHSDFTLGIFHTNKPGECGIVEVGKGNRVTDFIEKPDCPKSNLANAGIYIVNKAALPCFRKEQNVDIGKDVLPQLINNMYAYFVKEYLLDIGTPDNYEKANREFMDK</sequence>
<dbReference type="AlphaFoldDB" id="A0A1I6L6E5"/>
<dbReference type="SUPFAM" id="SSF53448">
    <property type="entry name" value="Nucleotide-diphospho-sugar transferases"/>
    <property type="match status" value="1"/>
</dbReference>
<accession>A0A1I6L6E5</accession>
<dbReference type="EMBL" id="FOYZ01000014">
    <property type="protein sequence ID" value="SFR99053.1"/>
    <property type="molecule type" value="Genomic_DNA"/>
</dbReference>
<evidence type="ECO:0000259" key="1">
    <source>
        <dbReference type="Pfam" id="PF00483"/>
    </source>
</evidence>
<dbReference type="Proteomes" id="UP000199659">
    <property type="component" value="Unassembled WGS sequence"/>
</dbReference>
<protein>
    <submittedName>
        <fullName evidence="2">Mannose-1-phosphate guanylyltransferase</fullName>
    </submittedName>
</protein>
<dbReference type="STRING" id="37658.SAMN05661086_03089"/>
<dbReference type="OrthoDB" id="9801899at2"/>
<feature type="domain" description="Nucleotidyl transferase" evidence="1">
    <location>
        <begin position="2"/>
        <end position="227"/>
    </location>
</feature>
<dbReference type="PANTHER" id="PTHR22572">
    <property type="entry name" value="SUGAR-1-PHOSPHATE GUANYL TRANSFERASE"/>
    <property type="match status" value="1"/>
</dbReference>
<dbReference type="CDD" id="cd04181">
    <property type="entry name" value="NTP_transferase"/>
    <property type="match status" value="1"/>
</dbReference>
<reference evidence="2 3" key="1">
    <citation type="submission" date="2016-10" db="EMBL/GenBank/DDBJ databases">
        <authorList>
            <person name="de Groot N.N."/>
        </authorList>
    </citation>
    <scope>NUCLEOTIDE SEQUENCE [LARGE SCALE GENOMIC DNA]</scope>
    <source>
        <strain evidence="2 3">743A</strain>
    </source>
</reference>
<dbReference type="RefSeq" id="WP_092562690.1">
    <property type="nucleotide sequence ID" value="NZ_FOYZ01000014.1"/>
</dbReference>